<gene>
    <name evidence="1" type="ORF">MAM1_0050c03317</name>
</gene>
<dbReference type="OrthoDB" id="2283500at2759"/>
<sequence length="765" mass="87420">MLDLVFDEDEQLVIYRSSNRKIQSEMQFSDGSMPKKTSRSLLEEYLDAYSKEQNQQTEKEKHSILATQQYTRQLRRDLLRNKKVMFDECQFLFCVPLGWTCSKYEDALRALFMETEWITQNDPKNRLIFSPFIESVCQNLIALNHANLEREKKYLLLHLDKTAIHMISFQMQSAKELITVSKKLAASDFFLIPTDLGDAVSIHFTELDVLMYNSAKGIIIRHIKSRIQRKRFYKKGSFKFKNGNKKTTRKQHSNINAAAQPLFSETSLHQTIEHILDSLDDISDTDKSNPLHTSPDDSEKYKGILRGLTCGTFMHELLTDANINGIIDQLLCEVKGIYSKYSDFQSSPDGIQDIILHYNSQISSFCEDMFRSALLDANFIDLKSNFFYTEGQHICHGAMQKPLKMIQIANALLPPIVWNEGSNRQVELMDYNNRQEDLLPPNSFYVQAYVNDGSICFILNKVIAVSLLNGAMQKSTFTIQEVSVKLESTFDSVCDNMWNHLMALGCLTDIAPHGHCDTHLTGEYSTADYYFFKCSIKRIIEELLHGNFAKCNQDIDISHAIPISKECNCSFQISFRALINIGLQPVISHIATIIASSLASSSFFGLYTVSALIVMDESKEMLVKDHHDVFKKAIQSCLKAHYKRTIIFYNREAVVACQSLGSWCTGLQQVFGKGSYSQVSSADYILKFSSGILYGIHEKLAMYKYHSNSLKEADFIEGPNQFVILEKGHTLDPRGSTHVFYQKSRYLHKLSLGKSYETRQVVNRD</sequence>
<dbReference type="AlphaFoldDB" id="A0A0C9ML71"/>
<name>A0A0C9ML71_9FUNG</name>
<organism evidence="1">
    <name type="scientific">Mucor ambiguus</name>
    <dbReference type="NCBI Taxonomy" id="91626"/>
    <lineage>
        <taxon>Eukaryota</taxon>
        <taxon>Fungi</taxon>
        <taxon>Fungi incertae sedis</taxon>
        <taxon>Mucoromycota</taxon>
        <taxon>Mucoromycotina</taxon>
        <taxon>Mucoromycetes</taxon>
        <taxon>Mucorales</taxon>
        <taxon>Mucorineae</taxon>
        <taxon>Mucoraceae</taxon>
        <taxon>Mucor</taxon>
    </lineage>
</organism>
<accession>A0A0C9ML71</accession>
<reference evidence="1" key="1">
    <citation type="submission" date="2014-09" db="EMBL/GenBank/DDBJ databases">
        <title>Draft genome sequence of an oleaginous Mucoromycotina fungus Mucor ambiguus NBRC6742.</title>
        <authorList>
            <person name="Takeda I."/>
            <person name="Yamane N."/>
            <person name="Morita T."/>
            <person name="Tamano K."/>
            <person name="Machida M."/>
            <person name="Baker S."/>
            <person name="Koike H."/>
        </authorList>
    </citation>
    <scope>NUCLEOTIDE SEQUENCE</scope>
    <source>
        <strain evidence="1">NBRC 6742</strain>
    </source>
</reference>
<evidence type="ECO:0000313" key="1">
    <source>
        <dbReference type="EMBL" id="GAN03862.1"/>
    </source>
</evidence>
<proteinExistence type="predicted"/>
<protein>
    <submittedName>
        <fullName evidence="1">Uncharacterized protein</fullName>
    </submittedName>
</protein>
<evidence type="ECO:0000313" key="2">
    <source>
        <dbReference type="Proteomes" id="UP000053815"/>
    </source>
</evidence>
<dbReference type="Proteomes" id="UP000053815">
    <property type="component" value="Unassembled WGS sequence"/>
</dbReference>
<dbReference type="EMBL" id="DF836339">
    <property type="protein sequence ID" value="GAN03862.1"/>
    <property type="molecule type" value="Genomic_DNA"/>
</dbReference>
<keyword evidence="2" id="KW-1185">Reference proteome</keyword>